<dbReference type="PANTHER" id="PTHR30244">
    <property type="entry name" value="TRANSAMINASE"/>
    <property type="match status" value="1"/>
</dbReference>
<dbReference type="Gene3D" id="3.40.640.10">
    <property type="entry name" value="Type I PLP-dependent aspartate aminotransferase-like (Major domain)"/>
    <property type="match status" value="1"/>
</dbReference>
<dbReference type="GO" id="GO:0008483">
    <property type="term" value="F:transaminase activity"/>
    <property type="evidence" value="ECO:0007669"/>
    <property type="project" value="TreeGrafter"/>
</dbReference>
<dbReference type="InterPro" id="IPR000653">
    <property type="entry name" value="DegT/StrS_aminotransferase"/>
</dbReference>
<comment type="caution">
    <text evidence="3">The sequence shown here is derived from an EMBL/GenBank/DDBJ whole genome shotgun (WGS) entry which is preliminary data.</text>
</comment>
<dbReference type="EMBL" id="JAVDSW010000003">
    <property type="protein sequence ID" value="MDR6703744.1"/>
    <property type="molecule type" value="Genomic_DNA"/>
</dbReference>
<dbReference type="GO" id="GO:0030170">
    <property type="term" value="F:pyridoxal phosphate binding"/>
    <property type="evidence" value="ECO:0007669"/>
    <property type="project" value="TreeGrafter"/>
</dbReference>
<dbReference type="PIRSF" id="PIRSF000390">
    <property type="entry name" value="PLP_StrS"/>
    <property type="match status" value="1"/>
</dbReference>
<dbReference type="GO" id="GO:0000271">
    <property type="term" value="P:polysaccharide biosynthetic process"/>
    <property type="evidence" value="ECO:0007669"/>
    <property type="project" value="TreeGrafter"/>
</dbReference>
<evidence type="ECO:0000256" key="1">
    <source>
        <dbReference type="ARBA" id="ARBA00037999"/>
    </source>
</evidence>
<dbReference type="Pfam" id="PF01041">
    <property type="entry name" value="DegT_DnrJ_EryC1"/>
    <property type="match status" value="1"/>
</dbReference>
<dbReference type="AlphaFoldDB" id="A0AAW8LX72"/>
<sequence>MKTGARDPIIPLNVNVMDKEEILAAKAVLDSGFFTMGKKCAEFEAEFARYVGSKHALMVNSGSSANLIATFALANKLLNDPQGRRRIEPGSEVIVPALTWSTTVWPFVQAGAIPVFVDCDPVTLQVHPAAIEAAITDKTRAIAIVHVLGGAVNASAVREIADRHNIWLVEDTCESLGVRWDGKQVGSFGDIGTYSFYFAHHITTIEGGMVVTDDDELADLLTAVRSHGWTRHMRNPNKYLEANPHIDPRFHFVTTGFNVRPTEINGAIGLVQLGKLDRFNERRREIGSALDIALKPLCESGKLITMSFSERCDAAPFGYPVLCESTEVRNALQAHLEERGIETRPVICGNLARQPAMNVVDHVVPAPLDGANRVMDTGLYWGTHPLMSADDVTYITKAVMDYFK</sequence>
<proteinExistence type="inferred from homology"/>
<gene>
    <name evidence="3" type="ORF">J2W61_003616</name>
</gene>
<evidence type="ECO:0000256" key="2">
    <source>
        <dbReference type="RuleBase" id="RU004508"/>
    </source>
</evidence>
<protein>
    <submittedName>
        <fullName evidence="3">CDP-6-deoxy-D-xylo-4-hexulose-3-dehydrase</fullName>
    </submittedName>
</protein>
<evidence type="ECO:0000313" key="4">
    <source>
        <dbReference type="Proteomes" id="UP001265315"/>
    </source>
</evidence>
<dbReference type="InterPro" id="IPR015424">
    <property type="entry name" value="PyrdxlP-dep_Trfase"/>
</dbReference>
<comment type="similarity">
    <text evidence="1 2">Belongs to the DegT/DnrJ/EryC1 family.</text>
</comment>
<evidence type="ECO:0000313" key="3">
    <source>
        <dbReference type="EMBL" id="MDR6703744.1"/>
    </source>
</evidence>
<dbReference type="RefSeq" id="WP_112293409.1">
    <property type="nucleotide sequence ID" value="NZ_JAGIPM010000003.1"/>
</dbReference>
<dbReference type="SUPFAM" id="SSF53383">
    <property type="entry name" value="PLP-dependent transferases"/>
    <property type="match status" value="1"/>
</dbReference>
<name>A0AAW8LX72_AGRTU</name>
<dbReference type="CDD" id="cd00616">
    <property type="entry name" value="AHBA_syn"/>
    <property type="match status" value="1"/>
</dbReference>
<dbReference type="PANTHER" id="PTHR30244:SF34">
    <property type="entry name" value="DTDP-4-AMINO-4,6-DIDEOXYGALACTOSE TRANSAMINASE"/>
    <property type="match status" value="1"/>
</dbReference>
<dbReference type="InterPro" id="IPR015422">
    <property type="entry name" value="PyrdxlP-dep_Trfase_small"/>
</dbReference>
<dbReference type="Proteomes" id="UP001265315">
    <property type="component" value="Unassembled WGS sequence"/>
</dbReference>
<dbReference type="Gene3D" id="3.90.1150.10">
    <property type="entry name" value="Aspartate Aminotransferase, domain 1"/>
    <property type="match status" value="1"/>
</dbReference>
<dbReference type="InterPro" id="IPR015421">
    <property type="entry name" value="PyrdxlP-dep_Trfase_major"/>
</dbReference>
<keyword evidence="2" id="KW-0663">Pyridoxal phosphate</keyword>
<organism evidence="3 4">
    <name type="scientific">Agrobacterium tumefaciens</name>
    <dbReference type="NCBI Taxonomy" id="358"/>
    <lineage>
        <taxon>Bacteria</taxon>
        <taxon>Pseudomonadati</taxon>
        <taxon>Pseudomonadota</taxon>
        <taxon>Alphaproteobacteria</taxon>
        <taxon>Hyphomicrobiales</taxon>
        <taxon>Rhizobiaceae</taxon>
        <taxon>Rhizobium/Agrobacterium group</taxon>
        <taxon>Agrobacterium</taxon>
        <taxon>Agrobacterium tumefaciens complex</taxon>
    </lineage>
</organism>
<reference evidence="3" key="1">
    <citation type="submission" date="2023-07" db="EMBL/GenBank/DDBJ databases">
        <title>Sorghum-associated microbial communities from plants grown in Nebraska, USA.</title>
        <authorList>
            <person name="Schachtman D."/>
        </authorList>
    </citation>
    <scope>NUCLEOTIDE SEQUENCE</scope>
    <source>
        <strain evidence="3">1457</strain>
    </source>
</reference>
<accession>A0AAW8LX72</accession>